<comment type="caution">
    <text evidence="2">The sequence shown here is derived from an EMBL/GenBank/DDBJ whole genome shotgun (WGS) entry which is preliminary data.</text>
</comment>
<protein>
    <submittedName>
        <fullName evidence="2">Uncharacterized protein</fullName>
    </submittedName>
</protein>
<organism evidence="2 3">
    <name type="scientific">Temnothorax longispinosus</name>
    <dbReference type="NCBI Taxonomy" id="300112"/>
    <lineage>
        <taxon>Eukaryota</taxon>
        <taxon>Metazoa</taxon>
        <taxon>Ecdysozoa</taxon>
        <taxon>Arthropoda</taxon>
        <taxon>Hexapoda</taxon>
        <taxon>Insecta</taxon>
        <taxon>Pterygota</taxon>
        <taxon>Neoptera</taxon>
        <taxon>Endopterygota</taxon>
        <taxon>Hymenoptera</taxon>
        <taxon>Apocrita</taxon>
        <taxon>Aculeata</taxon>
        <taxon>Formicoidea</taxon>
        <taxon>Formicidae</taxon>
        <taxon>Myrmicinae</taxon>
        <taxon>Temnothorax</taxon>
    </lineage>
</organism>
<feature type="region of interest" description="Disordered" evidence="1">
    <location>
        <begin position="84"/>
        <end position="116"/>
    </location>
</feature>
<gene>
    <name evidence="2" type="ORF">DBV15_00907</name>
</gene>
<dbReference type="AlphaFoldDB" id="A0A4V3S6A6"/>
<dbReference type="EMBL" id="QBLH01003812">
    <property type="protein sequence ID" value="TGZ32714.1"/>
    <property type="molecule type" value="Genomic_DNA"/>
</dbReference>
<name>A0A4V3S6A6_9HYME</name>
<accession>A0A4V3S6A6</accession>
<dbReference type="Proteomes" id="UP000310200">
    <property type="component" value="Unassembled WGS sequence"/>
</dbReference>
<proteinExistence type="predicted"/>
<reference evidence="2 3" key="1">
    <citation type="journal article" date="2019" name="Philos. Trans. R. Soc. Lond., B, Biol. Sci.">
        <title>Ant behaviour and brain gene expression of defending hosts depend on the ecological success of the intruding social parasite.</title>
        <authorList>
            <person name="Kaur R."/>
            <person name="Stoldt M."/>
            <person name="Jongepier E."/>
            <person name="Feldmeyer B."/>
            <person name="Menzel F."/>
            <person name="Bornberg-Bauer E."/>
            <person name="Foitzik S."/>
        </authorList>
    </citation>
    <scope>NUCLEOTIDE SEQUENCE [LARGE SCALE GENOMIC DNA]</scope>
    <source>
        <tissue evidence="2">Whole body</tissue>
    </source>
</reference>
<evidence type="ECO:0000313" key="3">
    <source>
        <dbReference type="Proteomes" id="UP000310200"/>
    </source>
</evidence>
<keyword evidence="3" id="KW-1185">Reference proteome</keyword>
<sequence length="116" mass="13098">MLSVTSFRSKLLPILLQHLVTNLLGSRLVAKAVSTIHFTRRYAAHAKHTNKRCFLSFLHHLFKSQTRAVLTRYKLLGMERGHSRHCTTSGLNPRGIGERRGKLASKVSAENHELAN</sequence>
<evidence type="ECO:0000313" key="2">
    <source>
        <dbReference type="EMBL" id="TGZ32714.1"/>
    </source>
</evidence>
<evidence type="ECO:0000256" key="1">
    <source>
        <dbReference type="SAM" id="MobiDB-lite"/>
    </source>
</evidence>